<dbReference type="InterPro" id="IPR022488">
    <property type="entry name" value="PPK2-related"/>
</dbReference>
<evidence type="ECO:0000256" key="3">
    <source>
        <dbReference type="ARBA" id="ARBA00022777"/>
    </source>
</evidence>
<dbReference type="GO" id="GO:0016301">
    <property type="term" value="F:kinase activity"/>
    <property type="evidence" value="ECO:0007669"/>
    <property type="project" value="UniProtKB-KW"/>
</dbReference>
<dbReference type="Proteomes" id="UP001370348">
    <property type="component" value="Chromosome"/>
</dbReference>
<dbReference type="RefSeq" id="WP_394822543.1">
    <property type="nucleotide sequence ID" value="NZ_CP089984.1"/>
</dbReference>
<organism evidence="5 6">
    <name type="scientific">Pendulispora albinea</name>
    <dbReference type="NCBI Taxonomy" id="2741071"/>
    <lineage>
        <taxon>Bacteria</taxon>
        <taxon>Pseudomonadati</taxon>
        <taxon>Myxococcota</taxon>
        <taxon>Myxococcia</taxon>
        <taxon>Myxococcales</taxon>
        <taxon>Sorangiineae</taxon>
        <taxon>Pendulisporaceae</taxon>
        <taxon>Pendulispora</taxon>
    </lineage>
</organism>
<comment type="similarity">
    <text evidence="1">Belongs to the polyphosphate kinase 2 (PPK2) family. Class I subfamily.</text>
</comment>
<dbReference type="Pfam" id="PF03976">
    <property type="entry name" value="PPK2"/>
    <property type="match status" value="1"/>
</dbReference>
<evidence type="ECO:0000256" key="1">
    <source>
        <dbReference type="ARBA" id="ARBA00009924"/>
    </source>
</evidence>
<reference evidence="5 6" key="1">
    <citation type="submission" date="2021-12" db="EMBL/GenBank/DDBJ databases">
        <title>Discovery of the Pendulisporaceae a myxobacterial family with distinct sporulation behavior and unique specialized metabolism.</title>
        <authorList>
            <person name="Garcia R."/>
            <person name="Popoff A."/>
            <person name="Bader C.D."/>
            <person name="Loehr J."/>
            <person name="Walesch S."/>
            <person name="Walt C."/>
            <person name="Boldt J."/>
            <person name="Bunk B."/>
            <person name="Haeckl F.J.F.P.J."/>
            <person name="Gunesch A.P."/>
            <person name="Birkelbach J."/>
            <person name="Nuebel U."/>
            <person name="Pietschmann T."/>
            <person name="Bach T."/>
            <person name="Mueller R."/>
        </authorList>
    </citation>
    <scope>NUCLEOTIDE SEQUENCE [LARGE SCALE GENOMIC DNA]</scope>
    <source>
        <strain evidence="5 6">MSr11954</strain>
    </source>
</reference>
<protein>
    <submittedName>
        <fullName evidence="5">Polyphosphate kinase 2 family protein</fullName>
    </submittedName>
</protein>
<gene>
    <name evidence="5" type="ORF">LZC94_34370</name>
</gene>
<dbReference type="PANTHER" id="PTHR34383">
    <property type="entry name" value="POLYPHOSPHATE:AMP PHOSPHOTRANSFERASE-RELATED"/>
    <property type="match status" value="1"/>
</dbReference>
<proteinExistence type="inferred from homology"/>
<keyword evidence="6" id="KW-1185">Reference proteome</keyword>
<name>A0ABZ2LPT9_9BACT</name>
<dbReference type="EMBL" id="CP089984">
    <property type="protein sequence ID" value="WXB12923.1"/>
    <property type="molecule type" value="Genomic_DNA"/>
</dbReference>
<dbReference type="Gene3D" id="3.40.50.300">
    <property type="entry name" value="P-loop containing nucleotide triphosphate hydrolases"/>
    <property type="match status" value="1"/>
</dbReference>
<evidence type="ECO:0000313" key="5">
    <source>
        <dbReference type="EMBL" id="WXB12923.1"/>
    </source>
</evidence>
<keyword evidence="2" id="KW-0808">Transferase</keyword>
<sequence>MHHFPKSPFAVPFDGSFRVKRTRTAPPKGAPDKAEAEERLTACVEEIARLQKKLYADNRYSLLCVFQAIDAAGKDGTIRAVLTGTNPAACQVAAFKSPSDEELDHDFLWRIVRRLPERGRIGVLNRSHYEEVLTVRVHPEYLERQRLPRMPDLPKLWRERHESIRDFEKHLARNGTVVLKFWLNVSKKEQKQRLLARIDDASANWKFQAADIDERQHWSEYMHTYEDVLNETSRPWAPWYAIPADDKPFMRWTVADIIRRTLKGLDLDYPQLGREEQKTLLVLRKRLEDE</sequence>
<keyword evidence="3 5" id="KW-0418">Kinase</keyword>
<dbReference type="InterPro" id="IPR016898">
    <property type="entry name" value="Polyphosphate_phosphotransfera"/>
</dbReference>
<dbReference type="InterPro" id="IPR027417">
    <property type="entry name" value="P-loop_NTPase"/>
</dbReference>
<dbReference type="PANTHER" id="PTHR34383:SF3">
    <property type="entry name" value="POLYPHOSPHATE:AMP PHOSPHOTRANSFERASE"/>
    <property type="match status" value="1"/>
</dbReference>
<evidence type="ECO:0000313" key="6">
    <source>
        <dbReference type="Proteomes" id="UP001370348"/>
    </source>
</evidence>
<feature type="domain" description="Polyphosphate kinase-2-related" evidence="4">
    <location>
        <begin position="32"/>
        <end position="263"/>
    </location>
</feature>
<dbReference type="NCBIfam" id="TIGR03709">
    <property type="entry name" value="PPK2_rel_1"/>
    <property type="match status" value="1"/>
</dbReference>
<dbReference type="SUPFAM" id="SSF52540">
    <property type="entry name" value="P-loop containing nucleoside triphosphate hydrolases"/>
    <property type="match status" value="1"/>
</dbReference>
<dbReference type="PIRSF" id="PIRSF028756">
    <property type="entry name" value="PPK2_prd"/>
    <property type="match status" value="1"/>
</dbReference>
<evidence type="ECO:0000256" key="2">
    <source>
        <dbReference type="ARBA" id="ARBA00022679"/>
    </source>
</evidence>
<evidence type="ECO:0000259" key="4">
    <source>
        <dbReference type="Pfam" id="PF03976"/>
    </source>
</evidence>
<accession>A0ABZ2LPT9</accession>
<dbReference type="InterPro" id="IPR022300">
    <property type="entry name" value="PPK2-rel_1"/>
</dbReference>